<feature type="domain" description="DUF4131" evidence="8">
    <location>
        <begin position="25"/>
        <end position="169"/>
    </location>
</feature>
<dbReference type="PANTHER" id="PTHR30619:SF7">
    <property type="entry name" value="BETA-LACTAMASE DOMAIN PROTEIN"/>
    <property type="match status" value="1"/>
</dbReference>
<keyword evidence="4 6" id="KW-1133">Transmembrane helix</keyword>
<evidence type="ECO:0000256" key="2">
    <source>
        <dbReference type="ARBA" id="ARBA00022475"/>
    </source>
</evidence>
<dbReference type="GO" id="GO:0005886">
    <property type="term" value="C:plasma membrane"/>
    <property type="evidence" value="ECO:0007669"/>
    <property type="project" value="UniProtKB-SubCell"/>
</dbReference>
<evidence type="ECO:0000256" key="1">
    <source>
        <dbReference type="ARBA" id="ARBA00004651"/>
    </source>
</evidence>
<keyword evidence="5 6" id="KW-0472">Membrane</keyword>
<comment type="subcellular location">
    <subcellularLocation>
        <location evidence="1">Cell membrane</location>
        <topology evidence="1">Multi-pass membrane protein</topology>
    </subcellularLocation>
</comment>
<feature type="transmembrane region" description="Helical" evidence="6">
    <location>
        <begin position="262"/>
        <end position="295"/>
    </location>
</feature>
<feature type="transmembrane region" description="Helical" evidence="6">
    <location>
        <begin position="366"/>
        <end position="385"/>
    </location>
</feature>
<feature type="transmembrane region" description="Helical" evidence="6">
    <location>
        <begin position="455"/>
        <end position="475"/>
    </location>
</feature>
<organism evidence="9 10">
    <name type="scientific">Candidatus Wolfebacteria bacterium GW2011_GWB1_41_12</name>
    <dbReference type="NCBI Taxonomy" id="1619006"/>
    <lineage>
        <taxon>Bacteria</taxon>
        <taxon>Candidatus Wolfeibacteriota</taxon>
    </lineage>
</organism>
<evidence type="ECO:0000256" key="4">
    <source>
        <dbReference type="ARBA" id="ARBA00022989"/>
    </source>
</evidence>
<feature type="transmembrane region" description="Helical" evidence="6">
    <location>
        <begin position="329"/>
        <end position="346"/>
    </location>
</feature>
<accession>A0A0G0UJC1</accession>
<evidence type="ECO:0000313" key="9">
    <source>
        <dbReference type="EMBL" id="KKR88918.1"/>
    </source>
</evidence>
<feature type="transmembrane region" description="Helical" evidence="6">
    <location>
        <begin position="233"/>
        <end position="256"/>
    </location>
</feature>
<dbReference type="Pfam" id="PF13567">
    <property type="entry name" value="DUF4131"/>
    <property type="match status" value="1"/>
</dbReference>
<feature type="transmembrane region" description="Helical" evidence="6">
    <location>
        <begin position="391"/>
        <end position="417"/>
    </location>
</feature>
<dbReference type="AlphaFoldDB" id="A0A0G0UJC1"/>
<feature type="transmembrane region" description="Helical" evidence="6">
    <location>
        <begin position="6"/>
        <end position="23"/>
    </location>
</feature>
<evidence type="ECO:0000256" key="5">
    <source>
        <dbReference type="ARBA" id="ARBA00023136"/>
    </source>
</evidence>
<dbReference type="NCBIfam" id="TIGR00360">
    <property type="entry name" value="ComEC_N-term"/>
    <property type="match status" value="1"/>
</dbReference>
<evidence type="ECO:0000313" key="10">
    <source>
        <dbReference type="Proteomes" id="UP000033918"/>
    </source>
</evidence>
<proteinExistence type="predicted"/>
<comment type="caution">
    <text evidence="9">The sequence shown here is derived from an EMBL/GenBank/DDBJ whole genome shotgun (WGS) entry which is preliminary data.</text>
</comment>
<dbReference type="PANTHER" id="PTHR30619">
    <property type="entry name" value="DNA INTERNALIZATION/COMPETENCE PROTEIN COMEC/REC2"/>
    <property type="match status" value="1"/>
</dbReference>
<dbReference type="InterPro" id="IPR004477">
    <property type="entry name" value="ComEC_N"/>
</dbReference>
<evidence type="ECO:0000256" key="6">
    <source>
        <dbReference type="SAM" id="Phobius"/>
    </source>
</evidence>
<evidence type="ECO:0000259" key="8">
    <source>
        <dbReference type="Pfam" id="PF13567"/>
    </source>
</evidence>
<feature type="transmembrane region" description="Helical" evidence="6">
    <location>
        <begin position="55"/>
        <end position="74"/>
    </location>
</feature>
<dbReference type="Proteomes" id="UP000033918">
    <property type="component" value="Unassembled WGS sequence"/>
</dbReference>
<dbReference type="Pfam" id="PF03772">
    <property type="entry name" value="Competence"/>
    <property type="match status" value="1"/>
</dbReference>
<evidence type="ECO:0000256" key="3">
    <source>
        <dbReference type="ARBA" id="ARBA00022692"/>
    </source>
</evidence>
<reference evidence="9 10" key="1">
    <citation type="journal article" date="2015" name="Nature">
        <title>rRNA introns, odd ribosomes, and small enigmatic genomes across a large radiation of phyla.</title>
        <authorList>
            <person name="Brown C.T."/>
            <person name="Hug L.A."/>
            <person name="Thomas B.C."/>
            <person name="Sharon I."/>
            <person name="Castelle C.J."/>
            <person name="Singh A."/>
            <person name="Wilkins M.J."/>
            <person name="Williams K.H."/>
            <person name="Banfield J.F."/>
        </authorList>
    </citation>
    <scope>NUCLEOTIDE SEQUENCE [LARGE SCALE GENOMIC DNA]</scope>
</reference>
<name>A0A0G0UJC1_9BACT</name>
<dbReference type="InterPro" id="IPR052159">
    <property type="entry name" value="Competence_DNA_uptake"/>
</dbReference>
<evidence type="ECO:0000259" key="7">
    <source>
        <dbReference type="Pfam" id="PF03772"/>
    </source>
</evidence>
<protein>
    <submittedName>
        <fullName evidence="9">Internalization-related competence protein ComEC/Rec2 protein</fullName>
    </submittedName>
</protein>
<feature type="transmembrane region" description="Helical" evidence="6">
    <location>
        <begin position="30"/>
        <end position="49"/>
    </location>
</feature>
<dbReference type="InterPro" id="IPR025405">
    <property type="entry name" value="DUF4131"/>
</dbReference>
<gene>
    <name evidence="9" type="ORF">UU38_C0003G0170</name>
</gene>
<feature type="transmembrane region" description="Helical" evidence="6">
    <location>
        <begin position="424"/>
        <end position="443"/>
    </location>
</feature>
<feature type="domain" description="ComEC/Rec2-related protein" evidence="7">
    <location>
        <begin position="209"/>
        <end position="472"/>
    </location>
</feature>
<keyword evidence="3 6" id="KW-0812">Transmembrane</keyword>
<sequence>MPLYNIAFYAISFFLIGVFLASLKLSFAIIILISFLAAVLFIFGYFISSAKRREFLWLAGFSFIIIVGAFYYVLWSAIQIKNINIVFDEKIKFSGVVSDYPEKGSRQKLIVKLSPPHSGKILVNLQPYPSFDYGDSLDFEGVIKQPEPQNYADYLVKNGIFGTTNFPKTELKGKNSAAIKSYLFKFKEKIIANFQKVLPFQKAAFLSGITLGERAEFSPEFKEAMKKSGTTHIVALSGYNISVIAVAVSVFLGWFLNRRRAFGLSILTIIAFVFMTGAEASVVRVAIMGGIVLLAKQIGRVHSVRNAVAVSAFLMVLVNPKILRFDIGFILSFAALLGIVYLAPAIQKFFKTKEKEGFLGWRENLLVTVSAQLAVIPILTANFGGFSITSLLANVLILEAIPLTMLLGFILGILGFLSVSAAAIFGWFIGLFLAYELAIIDIFSKISLSIADIEIGIPGAMIYYLIIIGFIVYNYRPVAK</sequence>
<dbReference type="EMBL" id="LCAK01000003">
    <property type="protein sequence ID" value="KKR88918.1"/>
    <property type="molecule type" value="Genomic_DNA"/>
</dbReference>
<keyword evidence="2" id="KW-1003">Cell membrane</keyword>